<evidence type="ECO:0000256" key="1">
    <source>
        <dbReference type="ARBA" id="ARBA00006739"/>
    </source>
</evidence>
<comment type="similarity">
    <text evidence="1">Belongs to the glycosyltransferase 2 family.</text>
</comment>
<feature type="domain" description="Glycosyltransferase 2-like" evidence="2">
    <location>
        <begin position="19"/>
        <end position="131"/>
    </location>
</feature>
<dbReference type="CDD" id="cd00761">
    <property type="entry name" value="Glyco_tranf_GTA_type"/>
    <property type="match status" value="1"/>
</dbReference>
<dbReference type="Pfam" id="PF00535">
    <property type="entry name" value="Glycos_transf_2"/>
    <property type="match status" value="1"/>
</dbReference>
<dbReference type="EMBL" id="WJNG01000013">
    <property type="protein sequence ID" value="MRH43933.1"/>
    <property type="molecule type" value="Genomic_DNA"/>
</dbReference>
<dbReference type="PANTHER" id="PTHR22916">
    <property type="entry name" value="GLYCOSYLTRANSFERASE"/>
    <property type="match status" value="1"/>
</dbReference>
<sequence>MKINKKEIYMEKNQEPLVSIITPTYNSDRFIERTIKSVRDQTYQNWEMIIIDDYSKDQTVNQVKNYQNKDKRIKLIELNQNSGAAVARNTGINEAKGKFLAFLDSDDLWDSTKLTEQVQFMLDNDYKFSFSDYSIMDKEGNLLNKVIPAKKQIGYHSLLRHPGAIGCLTVMLDRERIDNIVMPNIKTRQDFALWLKILKRGINAYGLNKNLATYRKVPGSISSNKVKAAKKNWYVYRKIENLNIIKSGWYFSNYAIRALIRTIFS</sequence>
<dbReference type="FunFam" id="3.90.550.10:FF:000130">
    <property type="entry name" value="Family 2 glycosyl transferase"/>
    <property type="match status" value="1"/>
</dbReference>
<dbReference type="InterPro" id="IPR029044">
    <property type="entry name" value="Nucleotide-diphossugar_trans"/>
</dbReference>
<evidence type="ECO:0000313" key="4">
    <source>
        <dbReference type="Proteomes" id="UP000799092"/>
    </source>
</evidence>
<keyword evidence="3" id="KW-0808">Transferase</keyword>
<gene>
    <name evidence="3" type="ORF">GH741_14920</name>
</gene>
<dbReference type="InterPro" id="IPR001173">
    <property type="entry name" value="Glyco_trans_2-like"/>
</dbReference>
<comment type="caution">
    <text evidence="3">The sequence shown here is derived from an EMBL/GenBank/DDBJ whole genome shotgun (WGS) entry which is preliminary data.</text>
</comment>
<dbReference type="Gene3D" id="3.90.550.10">
    <property type="entry name" value="Spore Coat Polysaccharide Biosynthesis Protein SpsA, Chain A"/>
    <property type="match status" value="1"/>
</dbReference>
<dbReference type="AlphaFoldDB" id="A0A6A8DE51"/>
<keyword evidence="4" id="KW-1185">Reference proteome</keyword>
<name>A0A6A8DE51_9BACI</name>
<reference evidence="3" key="1">
    <citation type="submission" date="2019-11" db="EMBL/GenBank/DDBJ databases">
        <authorList>
            <person name="Li J."/>
        </authorList>
    </citation>
    <scope>NUCLEOTIDE SEQUENCE</scope>
    <source>
        <strain evidence="3">B6B</strain>
    </source>
</reference>
<evidence type="ECO:0000313" key="3">
    <source>
        <dbReference type="EMBL" id="MRH43933.1"/>
    </source>
</evidence>
<accession>A0A6A8DE51</accession>
<proteinExistence type="inferred from homology"/>
<dbReference type="GO" id="GO:0016758">
    <property type="term" value="F:hexosyltransferase activity"/>
    <property type="evidence" value="ECO:0007669"/>
    <property type="project" value="UniProtKB-ARBA"/>
</dbReference>
<evidence type="ECO:0000259" key="2">
    <source>
        <dbReference type="Pfam" id="PF00535"/>
    </source>
</evidence>
<organism evidence="3 4">
    <name type="scientific">Aquibacillus halophilus</name>
    <dbReference type="NCBI Taxonomy" id="930132"/>
    <lineage>
        <taxon>Bacteria</taxon>
        <taxon>Bacillati</taxon>
        <taxon>Bacillota</taxon>
        <taxon>Bacilli</taxon>
        <taxon>Bacillales</taxon>
        <taxon>Bacillaceae</taxon>
        <taxon>Aquibacillus</taxon>
    </lineage>
</organism>
<dbReference type="Proteomes" id="UP000799092">
    <property type="component" value="Unassembled WGS sequence"/>
</dbReference>
<dbReference type="PANTHER" id="PTHR22916:SF3">
    <property type="entry name" value="UDP-GLCNAC:BETAGAL BETA-1,3-N-ACETYLGLUCOSAMINYLTRANSFERASE-LIKE PROTEIN 1"/>
    <property type="match status" value="1"/>
</dbReference>
<protein>
    <submittedName>
        <fullName evidence="3">Glycosyltransferase</fullName>
    </submittedName>
</protein>
<dbReference type="SUPFAM" id="SSF53448">
    <property type="entry name" value="Nucleotide-diphospho-sugar transferases"/>
    <property type="match status" value="1"/>
</dbReference>